<dbReference type="RefSeq" id="WP_112665655.1">
    <property type="nucleotide sequence ID" value="NZ_QKVO01000011.1"/>
</dbReference>
<protein>
    <recommendedName>
        <fullName evidence="4 6">50S ribosomal protein L17</fullName>
    </recommendedName>
</protein>
<dbReference type="Pfam" id="PF01196">
    <property type="entry name" value="Ribosomal_L17"/>
    <property type="match status" value="1"/>
</dbReference>
<dbReference type="OrthoDB" id="9809073at2"/>
<evidence type="ECO:0000256" key="3">
    <source>
        <dbReference type="ARBA" id="ARBA00023274"/>
    </source>
</evidence>
<organism evidence="7 8">
    <name type="scientific">Mycoplasma wenyonii</name>
    <dbReference type="NCBI Taxonomy" id="65123"/>
    <lineage>
        <taxon>Bacteria</taxon>
        <taxon>Bacillati</taxon>
        <taxon>Mycoplasmatota</taxon>
        <taxon>Mollicutes</taxon>
        <taxon>Mycoplasmataceae</taxon>
        <taxon>Mycoplasma</taxon>
    </lineage>
</organism>
<dbReference type="PANTHER" id="PTHR14413">
    <property type="entry name" value="RIBOSOMAL PROTEIN L17"/>
    <property type="match status" value="1"/>
</dbReference>
<evidence type="ECO:0000256" key="2">
    <source>
        <dbReference type="ARBA" id="ARBA00022980"/>
    </source>
</evidence>
<keyword evidence="8" id="KW-1185">Reference proteome</keyword>
<evidence type="ECO:0000256" key="6">
    <source>
        <dbReference type="RuleBase" id="RU000661"/>
    </source>
</evidence>
<evidence type="ECO:0000313" key="8">
    <source>
        <dbReference type="Proteomes" id="UP000249762"/>
    </source>
</evidence>
<name>A0A328PP85_9MOLU</name>
<dbReference type="Proteomes" id="UP000249762">
    <property type="component" value="Unassembled WGS sequence"/>
</dbReference>
<proteinExistence type="inferred from homology"/>
<evidence type="ECO:0000256" key="4">
    <source>
        <dbReference type="ARBA" id="ARBA00035494"/>
    </source>
</evidence>
<comment type="similarity">
    <text evidence="1 5">Belongs to the bacterial ribosomal protein bL17 family.</text>
</comment>
<comment type="caution">
    <text evidence="7">The sequence shown here is derived from an EMBL/GenBank/DDBJ whole genome shotgun (WGS) entry which is preliminary data.</text>
</comment>
<dbReference type="EMBL" id="QKVO01000011">
    <property type="protein sequence ID" value="RAO94926.1"/>
    <property type="molecule type" value="Genomic_DNA"/>
</dbReference>
<keyword evidence="3 5" id="KW-0687">Ribonucleoprotein</keyword>
<dbReference type="GO" id="GO:0003735">
    <property type="term" value="F:structural constituent of ribosome"/>
    <property type="evidence" value="ECO:0007669"/>
    <property type="project" value="InterPro"/>
</dbReference>
<dbReference type="InterPro" id="IPR000456">
    <property type="entry name" value="Ribosomal_bL17"/>
</dbReference>
<evidence type="ECO:0000313" key="7">
    <source>
        <dbReference type="EMBL" id="RAO94926.1"/>
    </source>
</evidence>
<dbReference type="AlphaFoldDB" id="A0A328PP85"/>
<dbReference type="GO" id="GO:0006412">
    <property type="term" value="P:translation"/>
    <property type="evidence" value="ECO:0007669"/>
    <property type="project" value="InterPro"/>
</dbReference>
<dbReference type="PANTHER" id="PTHR14413:SF16">
    <property type="entry name" value="LARGE RIBOSOMAL SUBUNIT PROTEIN BL17M"/>
    <property type="match status" value="1"/>
</dbReference>
<dbReference type="NCBIfam" id="TIGR00059">
    <property type="entry name" value="L17"/>
    <property type="match status" value="1"/>
</dbReference>
<reference evidence="8" key="1">
    <citation type="submission" date="2018-06" db="EMBL/GenBank/DDBJ databases">
        <authorList>
            <person name="Martinez Ocampo F."/>
            <person name="Quiroz Castaneda R.E."/>
            <person name="Rojas Lopez X."/>
        </authorList>
    </citation>
    <scope>NUCLEOTIDE SEQUENCE [LARGE SCALE GENOMIC DNA]</scope>
    <source>
        <strain evidence="8">INIFAP02</strain>
    </source>
</reference>
<dbReference type="InterPro" id="IPR036373">
    <property type="entry name" value="Ribosomal_bL17_sf"/>
</dbReference>
<dbReference type="Gene3D" id="3.90.1030.10">
    <property type="entry name" value="Ribosomal protein L17"/>
    <property type="match status" value="1"/>
</dbReference>
<sequence>MSYIHKKGVDTARRRMTTRQQCSDLISYGQITTKLSYARTTQKYFEKLITLAKVDNLITKRKAYSIVLRTSKFTREELVKKLFEELAKKYRSRKGGYTRLLKTSKGSFLVQLV</sequence>
<dbReference type="SUPFAM" id="SSF64263">
    <property type="entry name" value="Prokaryotic ribosomal protein L17"/>
    <property type="match status" value="1"/>
</dbReference>
<evidence type="ECO:0000256" key="1">
    <source>
        <dbReference type="ARBA" id="ARBA00008777"/>
    </source>
</evidence>
<evidence type="ECO:0000256" key="5">
    <source>
        <dbReference type="RuleBase" id="RU000660"/>
    </source>
</evidence>
<keyword evidence="2 5" id="KW-0689">Ribosomal protein</keyword>
<accession>A0A328PP85</accession>
<gene>
    <name evidence="7" type="primary">rplQ</name>
    <name evidence="7" type="ORF">DNK47_02535</name>
</gene>
<dbReference type="GO" id="GO:0022625">
    <property type="term" value="C:cytosolic large ribosomal subunit"/>
    <property type="evidence" value="ECO:0007669"/>
    <property type="project" value="TreeGrafter"/>
</dbReference>